<feature type="compositionally biased region" description="Basic and acidic residues" evidence="1">
    <location>
        <begin position="263"/>
        <end position="272"/>
    </location>
</feature>
<dbReference type="GO" id="GO:0008526">
    <property type="term" value="F:phosphatidylinositol transfer activity"/>
    <property type="evidence" value="ECO:0007669"/>
    <property type="project" value="TreeGrafter"/>
</dbReference>
<dbReference type="Proteomes" id="UP000683360">
    <property type="component" value="Unassembled WGS sequence"/>
</dbReference>
<evidence type="ECO:0000313" key="3">
    <source>
        <dbReference type="EMBL" id="CAG2202710.1"/>
    </source>
</evidence>
<evidence type="ECO:0000259" key="2">
    <source>
        <dbReference type="Pfam" id="PF02121"/>
    </source>
</evidence>
<dbReference type="SUPFAM" id="SSF55961">
    <property type="entry name" value="Bet v1-like"/>
    <property type="match status" value="1"/>
</dbReference>
<gene>
    <name evidence="3" type="ORF">MEDL_17288</name>
</gene>
<dbReference type="InterPro" id="IPR001666">
    <property type="entry name" value="PI_transfer"/>
</dbReference>
<protein>
    <recommendedName>
        <fullName evidence="2">Phosphatidylinositol transfer protein N-terminal domain-containing protein</fullName>
    </recommendedName>
</protein>
<comment type="caution">
    <text evidence="3">The sequence shown here is derived from an EMBL/GenBank/DDBJ whole genome shotgun (WGS) entry which is preliminary data.</text>
</comment>
<dbReference type="AlphaFoldDB" id="A0A8S3R4W8"/>
<keyword evidence="4" id="KW-1185">Reference proteome</keyword>
<name>A0A8S3R4W8_MYTED</name>
<evidence type="ECO:0000256" key="1">
    <source>
        <dbReference type="SAM" id="MobiDB-lite"/>
    </source>
</evidence>
<dbReference type="GO" id="GO:0008525">
    <property type="term" value="F:phosphatidylcholine transporter activity"/>
    <property type="evidence" value="ECO:0007669"/>
    <property type="project" value="TreeGrafter"/>
</dbReference>
<dbReference type="InterPro" id="IPR023393">
    <property type="entry name" value="START-like_dom_sf"/>
</dbReference>
<proteinExistence type="predicted"/>
<dbReference type="FunFam" id="3.30.530.20:FF:000025">
    <property type="entry name" value="Phosphatidylinositol transfer protein beta"/>
    <property type="match status" value="1"/>
</dbReference>
<reference evidence="3" key="1">
    <citation type="submission" date="2021-03" db="EMBL/GenBank/DDBJ databases">
        <authorList>
            <person name="Bekaert M."/>
        </authorList>
    </citation>
    <scope>NUCLEOTIDE SEQUENCE</scope>
</reference>
<accession>A0A8S3R4W8</accession>
<feature type="domain" description="Phosphatidylinositol transfer protein N-terminal" evidence="2">
    <location>
        <begin position="8"/>
        <end position="264"/>
    </location>
</feature>
<dbReference type="PANTHER" id="PTHR10658:SF11">
    <property type="entry name" value="VIBRATOR, ISOFORM B"/>
    <property type="match status" value="1"/>
</dbReference>
<dbReference type="CDD" id="cd08888">
    <property type="entry name" value="SRPBCC_PITPNA-B_like"/>
    <property type="match status" value="1"/>
</dbReference>
<dbReference type="EMBL" id="CAJPWZ010000897">
    <property type="protein sequence ID" value="CAG2202710.1"/>
    <property type="molecule type" value="Genomic_DNA"/>
</dbReference>
<dbReference type="OrthoDB" id="18453at2759"/>
<evidence type="ECO:0000313" key="4">
    <source>
        <dbReference type="Proteomes" id="UP000683360"/>
    </source>
</evidence>
<sequence length="286" mass="33343">MPPTSPNISEYRVVLPMTVDEYQVAQLWSVAEASKNETGGGEGIEVRVNEPFDETHHAPKSKLEANGKTYTTGQFTHKIYHLSSRVPAFIRLIAPKGSLEIHEEAWNAYPYCRTIITNPDYMKDAFYIKIETMHMDDKGNKENVHGLIPEDMRIRKVVPIDIANDPIKHDDYKLEWDPSKNKSEKTNRGPLVGNWQEKADPVMCCYKLVSCKFKWFGLQNRVEKFIQTQEKRIFTNFHRQVFCWMDKWHGFTMEDIRRIEEETKNELDEARRKGSIKGTKGTDEEK</sequence>
<dbReference type="GO" id="GO:0031210">
    <property type="term" value="F:phosphatidylcholine binding"/>
    <property type="evidence" value="ECO:0007669"/>
    <property type="project" value="TreeGrafter"/>
</dbReference>
<dbReference type="Pfam" id="PF02121">
    <property type="entry name" value="IP_trans"/>
    <property type="match status" value="1"/>
</dbReference>
<dbReference type="GO" id="GO:0005737">
    <property type="term" value="C:cytoplasm"/>
    <property type="evidence" value="ECO:0007669"/>
    <property type="project" value="TreeGrafter"/>
</dbReference>
<dbReference type="InterPro" id="IPR055261">
    <property type="entry name" value="PI_transfer_N"/>
</dbReference>
<dbReference type="GO" id="GO:0035091">
    <property type="term" value="F:phosphatidylinositol binding"/>
    <property type="evidence" value="ECO:0007669"/>
    <property type="project" value="TreeGrafter"/>
</dbReference>
<organism evidence="3 4">
    <name type="scientific">Mytilus edulis</name>
    <name type="common">Blue mussel</name>
    <dbReference type="NCBI Taxonomy" id="6550"/>
    <lineage>
        <taxon>Eukaryota</taxon>
        <taxon>Metazoa</taxon>
        <taxon>Spiralia</taxon>
        <taxon>Lophotrochozoa</taxon>
        <taxon>Mollusca</taxon>
        <taxon>Bivalvia</taxon>
        <taxon>Autobranchia</taxon>
        <taxon>Pteriomorphia</taxon>
        <taxon>Mytilida</taxon>
        <taxon>Mytiloidea</taxon>
        <taxon>Mytilidae</taxon>
        <taxon>Mytilinae</taxon>
        <taxon>Mytilus</taxon>
    </lineage>
</organism>
<dbReference type="PRINTS" id="PR00391">
    <property type="entry name" value="PITRANSFER"/>
</dbReference>
<dbReference type="Gene3D" id="3.30.530.20">
    <property type="match status" value="1"/>
</dbReference>
<feature type="region of interest" description="Disordered" evidence="1">
    <location>
        <begin position="263"/>
        <end position="286"/>
    </location>
</feature>
<dbReference type="PANTHER" id="PTHR10658">
    <property type="entry name" value="PHOSPHATIDYLINOSITOL TRANSFER PROTEIN"/>
    <property type="match status" value="1"/>
</dbReference>